<dbReference type="GO" id="GO:0003676">
    <property type="term" value="F:nucleic acid binding"/>
    <property type="evidence" value="ECO:0007669"/>
    <property type="project" value="InterPro"/>
</dbReference>
<accession>A0A1A9VMR8</accession>
<organism evidence="1 2">
    <name type="scientific">Glossina austeni</name>
    <name type="common">Savannah tsetse fly</name>
    <dbReference type="NCBI Taxonomy" id="7395"/>
    <lineage>
        <taxon>Eukaryota</taxon>
        <taxon>Metazoa</taxon>
        <taxon>Ecdysozoa</taxon>
        <taxon>Arthropoda</taxon>
        <taxon>Hexapoda</taxon>
        <taxon>Insecta</taxon>
        <taxon>Pterygota</taxon>
        <taxon>Neoptera</taxon>
        <taxon>Endopterygota</taxon>
        <taxon>Diptera</taxon>
        <taxon>Brachycera</taxon>
        <taxon>Muscomorpha</taxon>
        <taxon>Hippoboscoidea</taxon>
        <taxon>Glossinidae</taxon>
        <taxon>Glossina</taxon>
    </lineage>
</organism>
<evidence type="ECO:0000313" key="2">
    <source>
        <dbReference type="Proteomes" id="UP000078200"/>
    </source>
</evidence>
<name>A0A1A9VMR8_GLOAU</name>
<dbReference type="VEuPathDB" id="VectorBase:GAUT041988"/>
<protein>
    <submittedName>
        <fullName evidence="1">Uncharacterized protein</fullName>
    </submittedName>
</protein>
<keyword evidence="2" id="KW-1185">Reference proteome</keyword>
<dbReference type="Proteomes" id="UP000078200">
    <property type="component" value="Unassembled WGS sequence"/>
</dbReference>
<dbReference type="EnsemblMetazoa" id="GAUT041988-RA">
    <property type="protein sequence ID" value="GAUT041988-PA"/>
    <property type="gene ID" value="GAUT041988"/>
</dbReference>
<evidence type="ECO:0000313" key="1">
    <source>
        <dbReference type="EnsemblMetazoa" id="GAUT041988-PA"/>
    </source>
</evidence>
<dbReference type="Gene3D" id="3.30.420.10">
    <property type="entry name" value="Ribonuclease H-like superfamily/Ribonuclease H"/>
    <property type="match status" value="1"/>
</dbReference>
<dbReference type="InterPro" id="IPR036397">
    <property type="entry name" value="RNaseH_sf"/>
</dbReference>
<proteinExistence type="predicted"/>
<dbReference type="AlphaFoldDB" id="A0A1A9VMR8"/>
<reference evidence="1" key="1">
    <citation type="submission" date="2020-05" db="UniProtKB">
        <authorList>
            <consortium name="EnsemblMetazoa"/>
        </authorList>
    </citation>
    <scope>IDENTIFICATION</scope>
    <source>
        <strain evidence="1">TTRI</strain>
    </source>
</reference>
<sequence length="171" mass="19963">MICVSTGVSSKEITEGDVCYKKAMWCVLWDGSGNIRPWEIFLNAICYRPNGDDERQWWQTTDKNDKRQFNISIHVYLPQLDRVYAVIMTKRSHKKNRIVFHHYNACPHFERHIIERIANEGWELLPPTDYHVNHSLSGGCQRKHECFDPGIDGLLSKWEAVIEVDGDYAPD</sequence>